<comment type="caution">
    <text evidence="2">The sequence shown here is derived from an EMBL/GenBank/DDBJ whole genome shotgun (WGS) entry which is preliminary data.</text>
</comment>
<feature type="region of interest" description="Disordered" evidence="1">
    <location>
        <begin position="1"/>
        <end position="29"/>
    </location>
</feature>
<feature type="non-terminal residue" evidence="2">
    <location>
        <position position="1"/>
    </location>
</feature>
<organism evidence="2 3">
    <name type="scientific">Prorocentrum cordatum</name>
    <dbReference type="NCBI Taxonomy" id="2364126"/>
    <lineage>
        <taxon>Eukaryota</taxon>
        <taxon>Sar</taxon>
        <taxon>Alveolata</taxon>
        <taxon>Dinophyceae</taxon>
        <taxon>Prorocentrales</taxon>
        <taxon>Prorocentraceae</taxon>
        <taxon>Prorocentrum</taxon>
    </lineage>
</organism>
<protein>
    <submittedName>
        <fullName evidence="2">Uncharacterized protein</fullName>
    </submittedName>
</protein>
<reference evidence="2" key="1">
    <citation type="submission" date="2023-10" db="EMBL/GenBank/DDBJ databases">
        <authorList>
            <person name="Chen Y."/>
            <person name="Shah S."/>
            <person name="Dougan E. K."/>
            <person name="Thang M."/>
            <person name="Chan C."/>
        </authorList>
    </citation>
    <scope>NUCLEOTIDE SEQUENCE [LARGE SCALE GENOMIC DNA]</scope>
</reference>
<dbReference type="Proteomes" id="UP001189429">
    <property type="component" value="Unassembled WGS sequence"/>
</dbReference>
<proteinExistence type="predicted"/>
<accession>A0ABN9S109</accession>
<feature type="compositionally biased region" description="Basic and acidic residues" evidence="1">
    <location>
        <begin position="14"/>
        <end position="24"/>
    </location>
</feature>
<sequence>RRAASGGLGCSPEEVLRGGRELHEQQVLPPRQPEVLREEPWVGGVPARLRVGHGALRRLVVHRVVPTTRDGRGLAALRGGPRVGRRSACGARRRQHLLWGGRGVRFQQAL</sequence>
<evidence type="ECO:0000313" key="3">
    <source>
        <dbReference type="Proteomes" id="UP001189429"/>
    </source>
</evidence>
<evidence type="ECO:0000313" key="2">
    <source>
        <dbReference type="EMBL" id="CAK0824517.1"/>
    </source>
</evidence>
<dbReference type="EMBL" id="CAUYUJ010008638">
    <property type="protein sequence ID" value="CAK0824517.1"/>
    <property type="molecule type" value="Genomic_DNA"/>
</dbReference>
<name>A0ABN9S109_9DINO</name>
<gene>
    <name evidence="2" type="ORF">PCOR1329_LOCUS24907</name>
</gene>
<keyword evidence="3" id="KW-1185">Reference proteome</keyword>
<feature type="non-terminal residue" evidence="2">
    <location>
        <position position="110"/>
    </location>
</feature>
<evidence type="ECO:0000256" key="1">
    <source>
        <dbReference type="SAM" id="MobiDB-lite"/>
    </source>
</evidence>